<dbReference type="SMART" id="SM01132">
    <property type="entry name" value="DIL"/>
    <property type="match status" value="1"/>
</dbReference>
<dbReference type="Pfam" id="PF01843">
    <property type="entry name" value="DIL"/>
    <property type="match status" value="1"/>
</dbReference>
<evidence type="ECO:0000313" key="3">
    <source>
        <dbReference type="EMBL" id="CCG84729.1"/>
    </source>
</evidence>
<dbReference type="STRING" id="1097556.R4XNA9"/>
<keyword evidence="4" id="KW-1185">Reference proteome</keyword>
<dbReference type="InterPro" id="IPR037986">
    <property type="entry name" value="Myo5p-like_CBD_DIL"/>
</dbReference>
<sequence>MNDPWQNESSEVLNGAVSDTQSQFMRCCLGNDYSLVSKLLTDKNTRAAIRLDDPDESGSPALLVASCFGYNEIVSLLIDAGADVNAHDARGWSALTWASNNNHTSIAKLLIENGADRDAVTKNGHSASQFTTDEDLRQSLGRSSSYIGAAGMTEDLDVEEESQSGNGDWYGTSSGLDFEETLREEQQARRLALEAGINLEVDLGALSMEASKDQETENDEEAEGLAFVWERCLPTQMFVFSESSIPEIVKLAVLEYPPQRNPSQKPVPANLLFLASRFAQYYSTPRILSALLDSTLLAIEKVVNTRHDDMTMLSFWISNCLLLQYYLRKDPGLALSTSEAQLRLSELISETYVLVVRDAERRIEKVCDESILDYSAIEGLSSIEMSDEWRIFRKKQNSSERDLSPRRRRGASPRSITSLLSSTLYVLEAYTLHPIIIIQALAQIVFWMSSELFNRVLHNKKYMSRGKAMDLRMNISQIEEWARSNNRSWQNLPDLQTRCKNGLRRFVGLLQLLQCISSLREEEVKSVVDGIDGITARQALYVAEHYRSERTETRIPRSTKVSLAALEREQSATVATDGEGIFLDVNEQLSFSLPTTTDLIQSYGAGIGGTQRENEKLFTPTLPLDLIEKLDGGSGLASIDRAKGYTEGVGGIVGSVGAKDYETLLREEEEQRVANLVGVNSGVW</sequence>
<feature type="repeat" description="ANK" evidence="1">
    <location>
        <begin position="57"/>
        <end position="89"/>
    </location>
</feature>
<dbReference type="Pfam" id="PF12796">
    <property type="entry name" value="Ank_2"/>
    <property type="match status" value="1"/>
</dbReference>
<evidence type="ECO:0000256" key="1">
    <source>
        <dbReference type="PROSITE-ProRule" id="PRU00023"/>
    </source>
</evidence>
<dbReference type="eggNOG" id="KOG4177">
    <property type="taxonomic scope" value="Eukaryota"/>
</dbReference>
<dbReference type="Proteomes" id="UP000013776">
    <property type="component" value="Unassembled WGS sequence"/>
</dbReference>
<comment type="caution">
    <text evidence="3">The sequence shown here is derived from an EMBL/GenBank/DDBJ whole genome shotgun (WGS) entry which is preliminary data.</text>
</comment>
<dbReference type="AlphaFoldDB" id="R4XNA9"/>
<dbReference type="Gene3D" id="1.25.40.20">
    <property type="entry name" value="Ankyrin repeat-containing domain"/>
    <property type="match status" value="1"/>
</dbReference>
<accession>R4XNA9</accession>
<proteinExistence type="predicted"/>
<dbReference type="InterPro" id="IPR002710">
    <property type="entry name" value="Dilute_dom"/>
</dbReference>
<dbReference type="InterPro" id="IPR002110">
    <property type="entry name" value="Ankyrin_rpt"/>
</dbReference>
<feature type="domain" description="Dilute" evidence="2">
    <location>
        <begin position="293"/>
        <end position="569"/>
    </location>
</feature>
<protein>
    <recommendedName>
        <fullName evidence="2">Dilute domain-containing protein</fullName>
    </recommendedName>
</protein>
<dbReference type="OrthoDB" id="426293at2759"/>
<evidence type="ECO:0000259" key="2">
    <source>
        <dbReference type="PROSITE" id="PS51126"/>
    </source>
</evidence>
<dbReference type="InterPro" id="IPR036770">
    <property type="entry name" value="Ankyrin_rpt-contain_sf"/>
</dbReference>
<dbReference type="SUPFAM" id="SSF48403">
    <property type="entry name" value="Ankyrin repeat"/>
    <property type="match status" value="1"/>
</dbReference>
<dbReference type="PROSITE" id="PS51126">
    <property type="entry name" value="DILUTE"/>
    <property type="match status" value="1"/>
</dbReference>
<organism evidence="3 4">
    <name type="scientific">Taphrina deformans (strain PYCC 5710 / ATCC 11124 / CBS 356.35 / IMI 108563 / JCM 9778 / NBRC 8474)</name>
    <name type="common">Peach leaf curl fungus</name>
    <name type="synonym">Lalaria deformans</name>
    <dbReference type="NCBI Taxonomy" id="1097556"/>
    <lineage>
        <taxon>Eukaryota</taxon>
        <taxon>Fungi</taxon>
        <taxon>Dikarya</taxon>
        <taxon>Ascomycota</taxon>
        <taxon>Taphrinomycotina</taxon>
        <taxon>Taphrinomycetes</taxon>
        <taxon>Taphrinales</taxon>
        <taxon>Taphrinaceae</taxon>
        <taxon>Taphrina</taxon>
    </lineage>
</organism>
<dbReference type="PROSITE" id="PS50088">
    <property type="entry name" value="ANK_REPEAT"/>
    <property type="match status" value="2"/>
</dbReference>
<dbReference type="CDD" id="cd15473">
    <property type="entry name" value="Myo5p-like_CBD_DIL_ANK"/>
    <property type="match status" value="1"/>
</dbReference>
<evidence type="ECO:0000313" key="4">
    <source>
        <dbReference type="Proteomes" id="UP000013776"/>
    </source>
</evidence>
<dbReference type="VEuPathDB" id="FungiDB:TAPDE_005246"/>
<gene>
    <name evidence="3" type="ORF">TAPDE_005246</name>
</gene>
<feature type="repeat" description="ANK" evidence="1">
    <location>
        <begin position="90"/>
        <end position="122"/>
    </location>
</feature>
<reference evidence="3 4" key="1">
    <citation type="journal article" date="2013" name="MBio">
        <title>Genome sequencing of the plant pathogen Taphrina deformans, the causal agent of peach leaf curl.</title>
        <authorList>
            <person name="Cisse O.H."/>
            <person name="Almeida J.M.G.C.F."/>
            <person name="Fonseca A."/>
            <person name="Kumar A.A."/>
            <person name="Salojaervi J."/>
            <person name="Overmyer K."/>
            <person name="Hauser P.M."/>
            <person name="Pagni M."/>
        </authorList>
    </citation>
    <scope>NUCLEOTIDE SEQUENCE [LARGE SCALE GENOMIC DNA]</scope>
    <source>
        <strain evidence="4">PYCC 5710 / ATCC 11124 / CBS 356.35 / IMI 108563 / JCM 9778 / NBRC 8474</strain>
    </source>
</reference>
<dbReference type="PANTHER" id="PTHR16027">
    <property type="entry name" value="DILUTE DOMAIN-CONTAINING PROTEIN YPR089W"/>
    <property type="match status" value="1"/>
</dbReference>
<dbReference type="GO" id="GO:0051020">
    <property type="term" value="F:GTPase binding"/>
    <property type="evidence" value="ECO:0007669"/>
    <property type="project" value="TreeGrafter"/>
</dbReference>
<dbReference type="PANTHER" id="PTHR16027:SF6">
    <property type="entry name" value="DILUTE DOMAIN-CONTAINING PROTEIN"/>
    <property type="match status" value="1"/>
</dbReference>
<keyword evidence="1" id="KW-0040">ANK repeat</keyword>
<dbReference type="EMBL" id="CAHR02000295">
    <property type="protein sequence ID" value="CCG84729.1"/>
    <property type="molecule type" value="Genomic_DNA"/>
</dbReference>
<dbReference type="SMART" id="SM00248">
    <property type="entry name" value="ANK"/>
    <property type="match status" value="2"/>
</dbReference>
<dbReference type="InterPro" id="IPR052072">
    <property type="entry name" value="Vascular_dev_regulator"/>
</dbReference>
<name>R4XNA9_TAPDE</name>
<dbReference type="PROSITE" id="PS50297">
    <property type="entry name" value="ANK_REP_REGION"/>
    <property type="match status" value="2"/>
</dbReference>